<evidence type="ECO:0008006" key="4">
    <source>
        <dbReference type="Google" id="ProtNLM"/>
    </source>
</evidence>
<evidence type="ECO:0000313" key="2">
    <source>
        <dbReference type="EMBL" id="MDG5977992.1"/>
    </source>
</evidence>
<sequence length="131" mass="13792">MALAGLLMVAAPWVVWAQTNPAAAAEQSSSEQGVTVKVSAKSIGVAGSPWEFAVVLDTHSADLSDDLVQSATLTTDDGRTFKPTGWVGAPPGGHHREGVLAFDVPAPRPAAVELRIHRPGESAPRSFRWQL</sequence>
<feature type="signal peptide" evidence="1">
    <location>
        <begin position="1"/>
        <end position="17"/>
    </location>
</feature>
<name>A0A9X4NV58_9BURK</name>
<reference evidence="2" key="1">
    <citation type="submission" date="2013-01" db="EMBL/GenBank/DDBJ databases">
        <title>Genome draft of Hydrogenophaga taeniospiralis 2K1.</title>
        <authorList>
            <person name="Gomila M."/>
            <person name="Lalucat J."/>
        </authorList>
    </citation>
    <scope>NUCLEOTIDE SEQUENCE</scope>
    <source>
        <strain evidence="2">CCUG 15921</strain>
    </source>
</reference>
<comment type="caution">
    <text evidence="2">The sequence shown here is derived from an EMBL/GenBank/DDBJ whole genome shotgun (WGS) entry which is preliminary data.</text>
</comment>
<organism evidence="2 3">
    <name type="scientific">Hydrogenophaga taeniospiralis CCUG 15921</name>
    <dbReference type="NCBI Taxonomy" id="1281780"/>
    <lineage>
        <taxon>Bacteria</taxon>
        <taxon>Pseudomonadati</taxon>
        <taxon>Pseudomonadota</taxon>
        <taxon>Betaproteobacteria</taxon>
        <taxon>Burkholderiales</taxon>
        <taxon>Comamonadaceae</taxon>
        <taxon>Hydrogenophaga</taxon>
    </lineage>
</organism>
<dbReference type="EMBL" id="AOGK01000029">
    <property type="protein sequence ID" value="MDG5977992.1"/>
    <property type="molecule type" value="Genomic_DNA"/>
</dbReference>
<feature type="chain" id="PRO_5040918795" description="DUF4352 domain-containing protein" evidence="1">
    <location>
        <begin position="18"/>
        <end position="131"/>
    </location>
</feature>
<accession>A0A9X4NV58</accession>
<dbReference type="Proteomes" id="UP001152876">
    <property type="component" value="Unassembled WGS sequence"/>
</dbReference>
<gene>
    <name evidence="2" type="ORF">H010_22251</name>
</gene>
<keyword evidence="1" id="KW-0732">Signal</keyword>
<dbReference type="AlphaFoldDB" id="A0A9X4NV58"/>
<keyword evidence="3" id="KW-1185">Reference proteome</keyword>
<evidence type="ECO:0000313" key="3">
    <source>
        <dbReference type="Proteomes" id="UP001152876"/>
    </source>
</evidence>
<evidence type="ECO:0000256" key="1">
    <source>
        <dbReference type="SAM" id="SignalP"/>
    </source>
</evidence>
<proteinExistence type="predicted"/>
<protein>
    <recommendedName>
        <fullName evidence="4">DUF4352 domain-containing protein</fullName>
    </recommendedName>
</protein>